<evidence type="ECO:0000313" key="5">
    <source>
        <dbReference type="EMBL" id="KAJ1153893.1"/>
    </source>
</evidence>
<dbReference type="EMBL" id="JANPWB010000009">
    <property type="protein sequence ID" value="KAJ1153893.1"/>
    <property type="molecule type" value="Genomic_DNA"/>
</dbReference>
<evidence type="ECO:0000259" key="4">
    <source>
        <dbReference type="Pfam" id="PF00078"/>
    </source>
</evidence>
<dbReference type="Pfam" id="PF00078">
    <property type="entry name" value="RVT_1"/>
    <property type="match status" value="1"/>
</dbReference>
<dbReference type="AlphaFoldDB" id="A0AAV7RPK3"/>
<feature type="region of interest" description="Disordered" evidence="3">
    <location>
        <begin position="194"/>
        <end position="221"/>
    </location>
</feature>
<comment type="similarity">
    <text evidence="1">Belongs to the beta type-B retroviral polymerase family. HERV class-II K(HML-2) pol subfamily.</text>
</comment>
<proteinExistence type="inferred from homology"/>
<evidence type="ECO:0000256" key="1">
    <source>
        <dbReference type="ARBA" id="ARBA00010879"/>
    </source>
</evidence>
<dbReference type="EC" id="3.1.26.4" evidence="2"/>
<dbReference type="Gene3D" id="3.10.10.10">
    <property type="entry name" value="HIV Type 1 Reverse Transcriptase, subunit A, domain 1"/>
    <property type="match status" value="1"/>
</dbReference>
<dbReference type="InterPro" id="IPR052055">
    <property type="entry name" value="Hepadnavirus_pol/RT"/>
</dbReference>
<dbReference type="Gene3D" id="3.30.70.270">
    <property type="match status" value="1"/>
</dbReference>
<comment type="caution">
    <text evidence="5">The sequence shown here is derived from an EMBL/GenBank/DDBJ whole genome shotgun (WGS) entry which is preliminary data.</text>
</comment>
<name>A0AAV7RPK3_PLEWA</name>
<dbReference type="SUPFAM" id="SSF56672">
    <property type="entry name" value="DNA/RNA polymerases"/>
    <property type="match status" value="1"/>
</dbReference>
<evidence type="ECO:0000313" key="6">
    <source>
        <dbReference type="Proteomes" id="UP001066276"/>
    </source>
</evidence>
<protein>
    <recommendedName>
        <fullName evidence="2">ribonuclease H</fullName>
        <ecNumber evidence="2">3.1.26.4</ecNumber>
    </recommendedName>
</protein>
<feature type="compositionally biased region" description="Low complexity" evidence="3">
    <location>
        <begin position="201"/>
        <end position="213"/>
    </location>
</feature>
<dbReference type="GO" id="GO:0004523">
    <property type="term" value="F:RNA-DNA hybrid ribonuclease activity"/>
    <property type="evidence" value="ECO:0007669"/>
    <property type="project" value="UniProtKB-EC"/>
</dbReference>
<reference evidence="5" key="1">
    <citation type="journal article" date="2022" name="bioRxiv">
        <title>Sequencing and chromosome-scale assembly of the giantPleurodeles waltlgenome.</title>
        <authorList>
            <person name="Brown T."/>
            <person name="Elewa A."/>
            <person name="Iarovenko S."/>
            <person name="Subramanian E."/>
            <person name="Araus A.J."/>
            <person name="Petzold A."/>
            <person name="Susuki M."/>
            <person name="Suzuki K.-i.T."/>
            <person name="Hayashi T."/>
            <person name="Toyoda A."/>
            <person name="Oliveira C."/>
            <person name="Osipova E."/>
            <person name="Leigh N.D."/>
            <person name="Simon A."/>
            <person name="Yun M.H."/>
        </authorList>
    </citation>
    <scope>NUCLEOTIDE SEQUENCE</scope>
    <source>
        <strain evidence="5">20211129_DDA</strain>
        <tissue evidence="5">Liver</tissue>
    </source>
</reference>
<accession>A0AAV7RPK3</accession>
<keyword evidence="6" id="KW-1185">Reference proteome</keyword>
<evidence type="ECO:0000256" key="3">
    <source>
        <dbReference type="SAM" id="MobiDB-lite"/>
    </source>
</evidence>
<evidence type="ECO:0000256" key="2">
    <source>
        <dbReference type="ARBA" id="ARBA00012180"/>
    </source>
</evidence>
<dbReference type="InterPro" id="IPR000477">
    <property type="entry name" value="RT_dom"/>
</dbReference>
<dbReference type="InterPro" id="IPR043128">
    <property type="entry name" value="Rev_trsase/Diguanyl_cyclase"/>
</dbReference>
<gene>
    <name evidence="5" type="ORF">NDU88_006651</name>
</gene>
<sequence>MPPSFQPPSEDHLVLLHQEVAALLAKGAIERVPVPEVDCGCYSHYFLIPRKDKGLRPIIDLRNLNYFLKKEKFKMLTLAQVLSALYPEDWMVALELQEAYFHIPILPAHRRYLRFVVGHKHFQFTVLPFGLTSAPRVFTKVMAVRGLSLPLPRRLAVEGAFAPDTGLTPPDYGEPPAPAGVHYQRAKVTPDSFSDAPFHRGSSGHSAVSGLSSPKASPRHSGYDSNLSALVLGFGETDSEAAGPLGLLHPASNTCQVAYAGSAVGPEVPVGAASGKSLRHGPDLREVL</sequence>
<dbReference type="PANTHER" id="PTHR33050:SF7">
    <property type="entry name" value="RIBONUCLEASE H"/>
    <property type="match status" value="1"/>
</dbReference>
<feature type="domain" description="Reverse transcriptase" evidence="4">
    <location>
        <begin position="48"/>
        <end position="143"/>
    </location>
</feature>
<organism evidence="5 6">
    <name type="scientific">Pleurodeles waltl</name>
    <name type="common">Iberian ribbed newt</name>
    <dbReference type="NCBI Taxonomy" id="8319"/>
    <lineage>
        <taxon>Eukaryota</taxon>
        <taxon>Metazoa</taxon>
        <taxon>Chordata</taxon>
        <taxon>Craniata</taxon>
        <taxon>Vertebrata</taxon>
        <taxon>Euteleostomi</taxon>
        <taxon>Amphibia</taxon>
        <taxon>Batrachia</taxon>
        <taxon>Caudata</taxon>
        <taxon>Salamandroidea</taxon>
        <taxon>Salamandridae</taxon>
        <taxon>Pleurodelinae</taxon>
        <taxon>Pleurodeles</taxon>
    </lineage>
</organism>
<dbReference type="PANTHER" id="PTHR33050">
    <property type="entry name" value="REVERSE TRANSCRIPTASE DOMAIN-CONTAINING PROTEIN"/>
    <property type="match status" value="1"/>
</dbReference>
<dbReference type="InterPro" id="IPR043502">
    <property type="entry name" value="DNA/RNA_pol_sf"/>
</dbReference>
<dbReference type="Proteomes" id="UP001066276">
    <property type="component" value="Chromosome 5"/>
</dbReference>